<protein>
    <submittedName>
        <fullName evidence="1">B-type cyclin</fullName>
    </submittedName>
</protein>
<comment type="caution">
    <text evidence="1">The sequence shown here is derived from an EMBL/GenBank/DDBJ whole genome shotgun (WGS) entry which is preliminary data.</text>
</comment>
<dbReference type="Proteomes" id="UP001140096">
    <property type="component" value="Unassembled WGS sequence"/>
</dbReference>
<accession>A0ACC1LKR0</accession>
<dbReference type="EMBL" id="JANBUP010000635">
    <property type="protein sequence ID" value="KAJ2810703.1"/>
    <property type="molecule type" value="Genomic_DNA"/>
</dbReference>
<keyword evidence="2" id="KW-1185">Reference proteome</keyword>
<proteinExistence type="predicted"/>
<evidence type="ECO:0000313" key="1">
    <source>
        <dbReference type="EMBL" id="KAJ2810703.1"/>
    </source>
</evidence>
<organism evidence="1 2">
    <name type="scientific">Coemansia furcata</name>
    <dbReference type="NCBI Taxonomy" id="417177"/>
    <lineage>
        <taxon>Eukaryota</taxon>
        <taxon>Fungi</taxon>
        <taxon>Fungi incertae sedis</taxon>
        <taxon>Zoopagomycota</taxon>
        <taxon>Kickxellomycotina</taxon>
        <taxon>Kickxellomycetes</taxon>
        <taxon>Kickxellales</taxon>
        <taxon>Kickxellaceae</taxon>
        <taxon>Coemansia</taxon>
    </lineage>
</organism>
<gene>
    <name evidence="1" type="primary">CLB4</name>
    <name evidence="1" type="ORF">H4S07_002517</name>
</gene>
<name>A0ACC1LKR0_9FUNG</name>
<sequence length="641" mass="68690">MPLRSRIPVRKAVSGVTDENKVGTVAARMIKDGGESGLATTKLHTAAQAVSAIPSVAGIVAVAPKAGTVKAFGAPAQRAVMPAKVFGAQVTRLAAGVRPRAAFGEVANTKVVKGGVSKLAKPEEVAAKINGKQAVRAGRVALTSATAGSTVAGAGVVKQGLPMARSRLPNISARSTGVAAAAASRSTTAILGSRPISKPSAAFGARRPVAVSAAGPAAVAANASKRARSAAAAAAPIEPAPSSVLGKHTRSGRMPARASSAESMETTSTLALSSERSYQEPASDACGDSTAAPSAETSPTVASTGFGDDALEGLKFVDADTIDYALQHTGLLGETAIGMDEINEFEADVNAIDTTLVPEFSDDIFGYMRELEERLMPNPRYMTLQPALTWSTRTILIEWVVQVHERFDLLPESLYLTVNFIDRFLSTKEIAISKLQLVGAVCLLLATKYEEIHVPSVKDIEYMVEGNYKVPEILAAERYVLRMLNFDLGWPGPLSFLRRISKADAYDPHTRTLAKYLMEVTLMDERFIGVPCSKIAAVAHYLAMRFLDKGPWSRAHAFYSGYFESELLPHVSVLVRLLMDPVKHRAIFEKYTARQYMRGSEFVLKWFKLNDVKYLLVPTNGDHVPESQRSLGADYLDLPPF</sequence>
<reference evidence="1" key="1">
    <citation type="submission" date="2022-07" db="EMBL/GenBank/DDBJ databases">
        <title>Phylogenomic reconstructions and comparative analyses of Kickxellomycotina fungi.</title>
        <authorList>
            <person name="Reynolds N.K."/>
            <person name="Stajich J.E."/>
            <person name="Barry K."/>
            <person name="Grigoriev I.V."/>
            <person name="Crous P."/>
            <person name="Smith M.E."/>
        </authorList>
    </citation>
    <scope>NUCLEOTIDE SEQUENCE</scope>
    <source>
        <strain evidence="1">CBS 102833</strain>
    </source>
</reference>
<evidence type="ECO:0000313" key="2">
    <source>
        <dbReference type="Proteomes" id="UP001140096"/>
    </source>
</evidence>